<gene>
    <name evidence="1" type="ORF">E2C01_072343</name>
</gene>
<comment type="caution">
    <text evidence="1">The sequence shown here is derived from an EMBL/GenBank/DDBJ whole genome shotgun (WGS) entry which is preliminary data.</text>
</comment>
<keyword evidence="2" id="KW-1185">Reference proteome</keyword>
<dbReference type="Proteomes" id="UP000324222">
    <property type="component" value="Unassembled WGS sequence"/>
</dbReference>
<reference evidence="1 2" key="1">
    <citation type="submission" date="2019-05" db="EMBL/GenBank/DDBJ databases">
        <title>Another draft genome of Portunus trituberculatus and its Hox gene families provides insights of decapod evolution.</title>
        <authorList>
            <person name="Jeong J.-H."/>
            <person name="Song I."/>
            <person name="Kim S."/>
            <person name="Choi T."/>
            <person name="Kim D."/>
            <person name="Ryu S."/>
            <person name="Kim W."/>
        </authorList>
    </citation>
    <scope>NUCLEOTIDE SEQUENCE [LARGE SCALE GENOMIC DNA]</scope>
    <source>
        <tissue evidence="1">Muscle</tissue>
    </source>
</reference>
<name>A0A5B7IAY1_PORTR</name>
<accession>A0A5B7IAY1</accession>
<dbReference type="EMBL" id="VSRR010046976">
    <property type="protein sequence ID" value="MPC77874.1"/>
    <property type="molecule type" value="Genomic_DNA"/>
</dbReference>
<protein>
    <submittedName>
        <fullName evidence="1">Uncharacterized protein</fullName>
    </submittedName>
</protein>
<proteinExistence type="predicted"/>
<sequence>MSLNFIPQVASIPPLLSVGVVAKSMCLYRYADGGITPSDRRQEHCSPPFHYLKCLAALPPTV</sequence>
<evidence type="ECO:0000313" key="1">
    <source>
        <dbReference type="EMBL" id="MPC77874.1"/>
    </source>
</evidence>
<dbReference type="AlphaFoldDB" id="A0A5B7IAY1"/>
<evidence type="ECO:0000313" key="2">
    <source>
        <dbReference type="Proteomes" id="UP000324222"/>
    </source>
</evidence>
<organism evidence="1 2">
    <name type="scientific">Portunus trituberculatus</name>
    <name type="common">Swimming crab</name>
    <name type="synonym">Neptunus trituberculatus</name>
    <dbReference type="NCBI Taxonomy" id="210409"/>
    <lineage>
        <taxon>Eukaryota</taxon>
        <taxon>Metazoa</taxon>
        <taxon>Ecdysozoa</taxon>
        <taxon>Arthropoda</taxon>
        <taxon>Crustacea</taxon>
        <taxon>Multicrustacea</taxon>
        <taxon>Malacostraca</taxon>
        <taxon>Eumalacostraca</taxon>
        <taxon>Eucarida</taxon>
        <taxon>Decapoda</taxon>
        <taxon>Pleocyemata</taxon>
        <taxon>Brachyura</taxon>
        <taxon>Eubrachyura</taxon>
        <taxon>Portunoidea</taxon>
        <taxon>Portunidae</taxon>
        <taxon>Portuninae</taxon>
        <taxon>Portunus</taxon>
    </lineage>
</organism>